<keyword evidence="1" id="KW-0175">Coiled coil</keyword>
<dbReference type="SUPFAM" id="SSF52540">
    <property type="entry name" value="P-loop containing nucleoside triphosphate hydrolases"/>
    <property type="match status" value="1"/>
</dbReference>
<name>A0A562P1C9_9RHOB</name>
<accession>A0A562P1C9</accession>
<evidence type="ECO:0000256" key="1">
    <source>
        <dbReference type="SAM" id="Coils"/>
    </source>
</evidence>
<keyword evidence="4" id="KW-0378">Hydrolase</keyword>
<proteinExistence type="predicted"/>
<dbReference type="PANTHER" id="PTHR47396">
    <property type="entry name" value="TYPE I RESTRICTION ENZYME ECOKI R PROTEIN"/>
    <property type="match status" value="1"/>
</dbReference>
<dbReference type="GO" id="GO:0003677">
    <property type="term" value="F:DNA binding"/>
    <property type="evidence" value="ECO:0007669"/>
    <property type="project" value="InterPro"/>
</dbReference>
<dbReference type="OrthoDB" id="9803459at2"/>
<dbReference type="GO" id="GO:0004386">
    <property type="term" value="F:helicase activity"/>
    <property type="evidence" value="ECO:0007669"/>
    <property type="project" value="UniProtKB-KW"/>
</dbReference>
<dbReference type="InterPro" id="IPR014001">
    <property type="entry name" value="Helicase_ATP-bd"/>
</dbReference>
<dbReference type="PANTHER" id="PTHR47396:SF1">
    <property type="entry name" value="ATP-DEPENDENT HELICASE IRC3-RELATED"/>
    <property type="match status" value="1"/>
</dbReference>
<evidence type="ECO:0000259" key="2">
    <source>
        <dbReference type="PROSITE" id="PS51192"/>
    </source>
</evidence>
<dbReference type="EMBL" id="VLKU01000001">
    <property type="protein sequence ID" value="TWI38244.1"/>
    <property type="molecule type" value="Genomic_DNA"/>
</dbReference>
<evidence type="ECO:0000313" key="4">
    <source>
        <dbReference type="EMBL" id="TWI38244.1"/>
    </source>
</evidence>
<feature type="domain" description="Helicase C-terminal" evidence="3">
    <location>
        <begin position="198"/>
        <end position="360"/>
    </location>
</feature>
<dbReference type="GO" id="GO:0005524">
    <property type="term" value="F:ATP binding"/>
    <property type="evidence" value="ECO:0007669"/>
    <property type="project" value="InterPro"/>
</dbReference>
<reference evidence="4 5" key="1">
    <citation type="journal article" date="2015" name="Stand. Genomic Sci.">
        <title>Genomic Encyclopedia of Bacterial and Archaeal Type Strains, Phase III: the genomes of soil and plant-associated and newly described type strains.</title>
        <authorList>
            <person name="Whitman W.B."/>
            <person name="Woyke T."/>
            <person name="Klenk H.P."/>
            <person name="Zhou Y."/>
            <person name="Lilburn T.G."/>
            <person name="Beck B.J."/>
            <person name="De Vos P."/>
            <person name="Vandamme P."/>
            <person name="Eisen J.A."/>
            <person name="Garrity G."/>
            <person name="Hugenholtz P."/>
            <person name="Kyrpides N.C."/>
        </authorList>
    </citation>
    <scope>NUCLEOTIDE SEQUENCE [LARGE SCALE GENOMIC DNA]</scope>
    <source>
        <strain evidence="4 5">CGMCC 1.5364</strain>
    </source>
</reference>
<dbReference type="GO" id="GO:0016787">
    <property type="term" value="F:hydrolase activity"/>
    <property type="evidence" value="ECO:0007669"/>
    <property type="project" value="InterPro"/>
</dbReference>
<dbReference type="AlphaFoldDB" id="A0A562P1C9"/>
<keyword evidence="5" id="KW-1185">Reference proteome</keyword>
<keyword evidence="4" id="KW-0547">Nucleotide-binding</keyword>
<keyword evidence="4" id="KW-0067">ATP-binding</keyword>
<sequence length="474" mass="51848">MKLRDYQQSAVSNIGVAFKTNKRALFVLPTGGGKTTIFSQVAADAVNDGESVLVLAHRRELIDQANERLKRFGLETGLVISGEEMTPDAPVQVASIQTLTRRFEKVGKPDLIIVDEAHRAVADSYARVLEEYPDARVLGLTATPCRLDGKGLKGSFSTIVEGPSIEDLISRGYLMRPIAYSASIPDLTGVKTRAGDYAADQLAEALERSTICGDAVSSYQRITPGRSGIAFCVSVKHAGLTADAFNAAGIQAEVLTGDTPKDERAGILARLRSGETKIVASIETLTEGFDFEGLEVVLLMRPTKSLALYLQMVGRVLRISDGKDEAIVLDLSGNTLRHGLVEEIREWSLDGVKDDQNARATNGDTLKTRLCKMCFGVHKAAPVCPLCGHTHEKDDRIPVAKAGELRRIKAEELEAAKRALSDRKKQEERECRSLEDFVKLGKSRGYKFASGWAAKRWELRQSRVRATSYSGWPK</sequence>
<organism evidence="4 5">
    <name type="scientific">Paracoccus sulfuroxidans</name>
    <dbReference type="NCBI Taxonomy" id="384678"/>
    <lineage>
        <taxon>Bacteria</taxon>
        <taxon>Pseudomonadati</taxon>
        <taxon>Pseudomonadota</taxon>
        <taxon>Alphaproteobacteria</taxon>
        <taxon>Rhodobacterales</taxon>
        <taxon>Paracoccaceae</taxon>
        <taxon>Paracoccus</taxon>
    </lineage>
</organism>
<dbReference type="Pfam" id="PF04851">
    <property type="entry name" value="ResIII"/>
    <property type="match status" value="1"/>
</dbReference>
<feature type="coiled-coil region" evidence="1">
    <location>
        <begin position="410"/>
        <end position="437"/>
    </location>
</feature>
<dbReference type="Gene3D" id="3.40.50.300">
    <property type="entry name" value="P-loop containing nucleotide triphosphate hydrolases"/>
    <property type="match status" value="2"/>
</dbReference>
<gene>
    <name evidence="4" type="ORF">IQ24_00382</name>
</gene>
<dbReference type="GO" id="GO:0005829">
    <property type="term" value="C:cytosol"/>
    <property type="evidence" value="ECO:0007669"/>
    <property type="project" value="TreeGrafter"/>
</dbReference>
<dbReference type="SMART" id="SM00490">
    <property type="entry name" value="HELICc"/>
    <property type="match status" value="1"/>
</dbReference>
<dbReference type="PROSITE" id="PS51194">
    <property type="entry name" value="HELICASE_CTER"/>
    <property type="match status" value="1"/>
</dbReference>
<feature type="domain" description="Helicase ATP-binding" evidence="2">
    <location>
        <begin position="15"/>
        <end position="162"/>
    </location>
</feature>
<evidence type="ECO:0000259" key="3">
    <source>
        <dbReference type="PROSITE" id="PS51194"/>
    </source>
</evidence>
<dbReference type="Pfam" id="PF00271">
    <property type="entry name" value="Helicase_C"/>
    <property type="match status" value="1"/>
</dbReference>
<dbReference type="RefSeq" id="WP_145396014.1">
    <property type="nucleotide sequence ID" value="NZ_VLKU01000001.1"/>
</dbReference>
<dbReference type="Proteomes" id="UP000316225">
    <property type="component" value="Unassembled WGS sequence"/>
</dbReference>
<dbReference type="InterPro" id="IPR050742">
    <property type="entry name" value="Helicase_Restrict-Modif_Enz"/>
</dbReference>
<dbReference type="InterPro" id="IPR001650">
    <property type="entry name" value="Helicase_C-like"/>
</dbReference>
<dbReference type="InterPro" id="IPR027417">
    <property type="entry name" value="P-loop_NTPase"/>
</dbReference>
<evidence type="ECO:0000313" key="5">
    <source>
        <dbReference type="Proteomes" id="UP000316225"/>
    </source>
</evidence>
<dbReference type="InterPro" id="IPR006935">
    <property type="entry name" value="Helicase/UvrB_N"/>
</dbReference>
<dbReference type="SMART" id="SM00487">
    <property type="entry name" value="DEXDc"/>
    <property type="match status" value="1"/>
</dbReference>
<keyword evidence="4" id="KW-0347">Helicase</keyword>
<dbReference type="PROSITE" id="PS51192">
    <property type="entry name" value="HELICASE_ATP_BIND_1"/>
    <property type="match status" value="1"/>
</dbReference>
<protein>
    <submittedName>
        <fullName evidence="4">Superfamily II DNA or RNA helicase</fullName>
    </submittedName>
</protein>
<comment type="caution">
    <text evidence="4">The sequence shown here is derived from an EMBL/GenBank/DDBJ whole genome shotgun (WGS) entry which is preliminary data.</text>
</comment>